<comment type="function">
    <text evidence="6">TAFs are components of the transcription factor IID (TFIID) complex that is essential for mediating regulation of RNA polymerase transcription.</text>
</comment>
<dbReference type="CDD" id="cd08045">
    <property type="entry name" value="HFD_TAF4"/>
    <property type="match status" value="1"/>
</dbReference>
<feature type="compositionally biased region" description="Basic and acidic residues" evidence="7">
    <location>
        <begin position="469"/>
        <end position="488"/>
    </location>
</feature>
<name>A0A7J7MJX4_9MAGN</name>
<dbReference type="FunFam" id="1.10.20.10:FF:000015">
    <property type="entry name" value="Transcription initiation factor TFIID subunit 4B"/>
    <property type="match status" value="1"/>
</dbReference>
<evidence type="ECO:0000259" key="8">
    <source>
        <dbReference type="PROSITE" id="PS51879"/>
    </source>
</evidence>
<comment type="similarity">
    <text evidence="2">Belongs to the TAF4 family.</text>
</comment>
<evidence type="ECO:0000256" key="3">
    <source>
        <dbReference type="ARBA" id="ARBA00023015"/>
    </source>
</evidence>
<dbReference type="Pfam" id="PF12174">
    <property type="entry name" value="RST"/>
    <property type="match status" value="1"/>
</dbReference>
<dbReference type="Gene3D" id="1.10.20.10">
    <property type="entry name" value="Histone, subunit A"/>
    <property type="match status" value="1"/>
</dbReference>
<feature type="compositionally biased region" description="Polar residues" evidence="7">
    <location>
        <begin position="243"/>
        <end position="266"/>
    </location>
</feature>
<dbReference type="AlphaFoldDB" id="A0A7J7MJX4"/>
<reference evidence="9 10" key="1">
    <citation type="journal article" date="2020" name="IScience">
        <title>Genome Sequencing of the Endangered Kingdonia uniflora (Circaeasteraceae, Ranunculales) Reveals Potential Mechanisms of Evolutionary Specialization.</title>
        <authorList>
            <person name="Sun Y."/>
            <person name="Deng T."/>
            <person name="Zhang A."/>
            <person name="Moore M.J."/>
            <person name="Landis J.B."/>
            <person name="Lin N."/>
            <person name="Zhang H."/>
            <person name="Zhang X."/>
            <person name="Huang J."/>
            <person name="Zhang X."/>
            <person name="Sun H."/>
            <person name="Wang H."/>
        </authorList>
    </citation>
    <scope>NUCLEOTIDE SEQUENCE [LARGE SCALE GENOMIC DNA]</scope>
    <source>
        <strain evidence="9">TB1705</strain>
        <tissue evidence="9">Leaf</tissue>
    </source>
</reference>
<comment type="caution">
    <text evidence="9">The sequence shown here is derived from an EMBL/GenBank/DDBJ whole genome shotgun (WGS) entry which is preliminary data.</text>
</comment>
<evidence type="ECO:0000256" key="6">
    <source>
        <dbReference type="ARBA" id="ARBA00058775"/>
    </source>
</evidence>
<dbReference type="GO" id="GO:0003677">
    <property type="term" value="F:DNA binding"/>
    <property type="evidence" value="ECO:0007669"/>
    <property type="project" value="TreeGrafter"/>
</dbReference>
<dbReference type="Proteomes" id="UP000541444">
    <property type="component" value="Unassembled WGS sequence"/>
</dbReference>
<keyword evidence="4" id="KW-0804">Transcription</keyword>
<proteinExistence type="inferred from homology"/>
<feature type="region of interest" description="Disordered" evidence="7">
    <location>
        <begin position="225"/>
        <end position="266"/>
    </location>
</feature>
<keyword evidence="3" id="KW-0805">Transcription regulation</keyword>
<dbReference type="InterPro" id="IPR007900">
    <property type="entry name" value="TAF4_C"/>
</dbReference>
<dbReference type="PANTHER" id="PTHR15138:SF14">
    <property type="entry name" value="TRANSCRIPTION INITIATION FACTOR TFIID SUBUNIT 4"/>
    <property type="match status" value="1"/>
</dbReference>
<evidence type="ECO:0000256" key="5">
    <source>
        <dbReference type="ARBA" id="ARBA00023242"/>
    </source>
</evidence>
<dbReference type="PANTHER" id="PTHR15138">
    <property type="entry name" value="TRANSCRIPTION INITIATION FACTOR TFIID SUBUNIT 4"/>
    <property type="match status" value="1"/>
</dbReference>
<feature type="region of interest" description="Disordered" evidence="7">
    <location>
        <begin position="469"/>
        <end position="489"/>
    </location>
</feature>
<evidence type="ECO:0000313" key="10">
    <source>
        <dbReference type="Proteomes" id="UP000541444"/>
    </source>
</evidence>
<evidence type="ECO:0000256" key="4">
    <source>
        <dbReference type="ARBA" id="ARBA00023163"/>
    </source>
</evidence>
<dbReference type="GO" id="GO:0016251">
    <property type="term" value="F:RNA polymerase II general transcription initiation factor activity"/>
    <property type="evidence" value="ECO:0007669"/>
    <property type="project" value="TreeGrafter"/>
</dbReference>
<feature type="compositionally biased region" description="Basic and acidic residues" evidence="7">
    <location>
        <begin position="48"/>
        <end position="65"/>
    </location>
</feature>
<dbReference type="InterPro" id="IPR022003">
    <property type="entry name" value="RST"/>
</dbReference>
<dbReference type="Pfam" id="PF05236">
    <property type="entry name" value="TAF4"/>
    <property type="match status" value="1"/>
</dbReference>
<dbReference type="EMBL" id="JACGCM010001441">
    <property type="protein sequence ID" value="KAF6155038.1"/>
    <property type="molecule type" value="Genomic_DNA"/>
</dbReference>
<organism evidence="9 10">
    <name type="scientific">Kingdonia uniflora</name>
    <dbReference type="NCBI Taxonomy" id="39325"/>
    <lineage>
        <taxon>Eukaryota</taxon>
        <taxon>Viridiplantae</taxon>
        <taxon>Streptophyta</taxon>
        <taxon>Embryophyta</taxon>
        <taxon>Tracheophyta</taxon>
        <taxon>Spermatophyta</taxon>
        <taxon>Magnoliopsida</taxon>
        <taxon>Ranunculales</taxon>
        <taxon>Circaeasteraceae</taxon>
        <taxon>Kingdonia</taxon>
    </lineage>
</organism>
<evidence type="ECO:0000256" key="7">
    <source>
        <dbReference type="SAM" id="MobiDB-lite"/>
    </source>
</evidence>
<dbReference type="GO" id="GO:0046982">
    <property type="term" value="F:protein heterodimerization activity"/>
    <property type="evidence" value="ECO:0007669"/>
    <property type="project" value="InterPro"/>
</dbReference>
<dbReference type="GO" id="GO:0005669">
    <property type="term" value="C:transcription factor TFIID complex"/>
    <property type="evidence" value="ECO:0007669"/>
    <property type="project" value="InterPro"/>
</dbReference>
<evidence type="ECO:0000313" key="9">
    <source>
        <dbReference type="EMBL" id="KAF6155038.1"/>
    </source>
</evidence>
<keyword evidence="10" id="KW-1185">Reference proteome</keyword>
<feature type="domain" description="RST" evidence="8">
    <location>
        <begin position="89"/>
        <end position="145"/>
    </location>
</feature>
<feature type="compositionally biased region" description="Basic and acidic residues" evidence="7">
    <location>
        <begin position="1"/>
        <end position="11"/>
    </location>
</feature>
<protein>
    <recommendedName>
        <fullName evidence="8">RST domain-containing protein</fullName>
    </recommendedName>
</protein>
<accession>A0A7J7MJX4</accession>
<evidence type="ECO:0000256" key="1">
    <source>
        <dbReference type="ARBA" id="ARBA00004123"/>
    </source>
</evidence>
<feature type="compositionally biased region" description="Low complexity" evidence="7">
    <location>
        <begin position="145"/>
        <end position="159"/>
    </location>
</feature>
<keyword evidence="5" id="KW-0539">Nucleus</keyword>
<dbReference type="InterPro" id="IPR009072">
    <property type="entry name" value="Histone-fold"/>
</dbReference>
<feature type="region of interest" description="Disordered" evidence="7">
    <location>
        <begin position="138"/>
        <end position="168"/>
    </location>
</feature>
<dbReference type="GO" id="GO:0006367">
    <property type="term" value="P:transcription initiation at RNA polymerase II promoter"/>
    <property type="evidence" value="ECO:0007669"/>
    <property type="project" value="TreeGrafter"/>
</dbReference>
<dbReference type="OrthoDB" id="21060at2759"/>
<feature type="region of interest" description="Disordered" evidence="7">
    <location>
        <begin position="1"/>
        <end position="68"/>
    </location>
</feature>
<dbReference type="InterPro" id="IPR045144">
    <property type="entry name" value="TAF4"/>
</dbReference>
<evidence type="ECO:0000256" key="2">
    <source>
        <dbReference type="ARBA" id="ARBA00006178"/>
    </source>
</evidence>
<feature type="compositionally biased region" description="Polar residues" evidence="7">
    <location>
        <begin position="13"/>
        <end position="25"/>
    </location>
</feature>
<sequence length="517" mass="58417">MQHESSAEKQKQLILSPQENRQDGQLQPKMEPHSLQIADKSEAQISEQSHEHFSEDRIRHPDNKHQYPKLPSVSNQQTLAVNPTNNPVVITPHLDKGRAMQLNTIYNRLRKNEIGKDEFLRHMKNIVGDEMLRQAKGQSVRMDPSQVSTSTVQVQTDSSQKPDNRFRITGDARKPKAFFNHGLGQSRKRGPVKQVPLHQAMASTQPGSAAQPMIMSASMKYEMHNSTNDPRRLQGGSHPHITSHPTLQHNQVPWQSSMSKEQKSNGVSLMANVDQGYTASSRTLNSETMDTQSTRIAMSACTAVTDTIPALNPSTPVRTQVTSSSTLGAGININGVDLREEEEQLLSGPKVESQASEATRRAVQEEEENLILQKIPLQKKLVNILFSCGVKNISSDVERCLSLCVEERMRRILINLVQLSKQRIDIERPRHRTPITSDVGRQIFSMNQKVKEEWDKKQAEEAEKLRKINEVEGNRGADGDKEKDDGRLKSLKGPKINYERILLCFNPRLCAQYWLRM</sequence>
<comment type="subcellular location">
    <subcellularLocation>
        <location evidence="1">Nucleus</location>
    </subcellularLocation>
</comment>
<gene>
    <name evidence="9" type="ORF">GIB67_035785</name>
</gene>
<dbReference type="PROSITE" id="PS51879">
    <property type="entry name" value="RST"/>
    <property type="match status" value="1"/>
</dbReference>